<feature type="coiled-coil region" evidence="1">
    <location>
        <begin position="734"/>
        <end position="761"/>
    </location>
</feature>
<gene>
    <name evidence="4" type="ORF">UFOVP723_175</name>
</gene>
<dbReference type="InterPro" id="IPR004843">
    <property type="entry name" value="Calcineurin-like_PHP"/>
</dbReference>
<dbReference type="EMBL" id="LR796697">
    <property type="protein sequence ID" value="CAB4160426.1"/>
    <property type="molecule type" value="Genomic_DNA"/>
</dbReference>
<sequence>MDIKHIDTSITLIDKIFHISDVHIRTLKRHGEYRQVFENLFNYIETHATENSVAVVTGDIVHSKLDMSPELVQMLVDFFNGFKIPTIVILGNHDMNLNNMHRVDAVSPVLDVIQNPNIHFVKDNGLFELGGCVWNHMAVDKTPADYIRANQFDATYKIALHHGAVNTAKTDIGYQISNEHVTTELFAGHDITLLGDIHKPAQFLDDACTIAYPGSLIQQNHGEALDHGILVWDVANRSAEFAQIANDYGYVTLETQGDKIVSHPHRMPEKPRIRIKFNGTSAAGMKKLIASIRKKYNVQDITIQRTIDHAATSASSSLAIGNVRDVEYQNTLLSDYIDSHFPQATSAEVDAIRHINRTINSKLPAVESIRHTTWHPISFEFDNMFSYGEGNTLNFENLSDVCGLFAANTSGKSSLLDAITYTIFDKCSKTGKANEILNNKKTWFRGLFKFEMNGIVYTIERRGTQNKKKETHVKVDVDFYTDAENLNGEERSDTNKSIRRYLGTYDDFILTAFSLQADNNNFIEKSQKERKDLLSQFLDITVFEQLYQLAADEIKETAGRLKDYKKTDFAEIIINSDNIITDNQETITALETEEDVLQDLRNSLQEQIVTFIETKLPTSYNGPDIEELKKQEATLIEHIESIQTDIETAEFDLESLIATISEHKATLAQFDIPTITEQTKQYSAKEYSVNTLLQKLRQQQEIVNAKQEKINHLADHEYDPQCQYCTSNVFVQNAIEAQNTIDQDRNVLDSLKEKIATLNNELEILNPVFEQTEQLNALRNTIATKSITKERNELQLQILESDLQTRESELETTVERQESFRQNETAIKHNQTIDVEIESCKKQIVNISEQIKTIQTQIKNNYGAIEVAKTQKATALQQLERYQQLETEYKAYGYYLESVKRDGIPYELITKALPKIEAEINNVLNQIVNFNMVMNTDGKNINGYIIYDEENFWPLELTSGMERFISSLAIRIALINVSALPRPNFIAIDEGWGSLDSEHISSVVNLFDYFRTKFDFSIIISHVDSMRDMVDNLIEVNKIQGFSKINHV</sequence>
<proteinExistence type="predicted"/>
<dbReference type="SUPFAM" id="SSF56300">
    <property type="entry name" value="Metallo-dependent phosphatases"/>
    <property type="match status" value="1"/>
</dbReference>
<evidence type="ECO:0000256" key="1">
    <source>
        <dbReference type="SAM" id="Coils"/>
    </source>
</evidence>
<dbReference type="Pfam" id="PF00149">
    <property type="entry name" value="Metallophos"/>
    <property type="match status" value="1"/>
</dbReference>
<dbReference type="Pfam" id="PF13476">
    <property type="entry name" value="AAA_23"/>
    <property type="match status" value="1"/>
</dbReference>
<dbReference type="InterPro" id="IPR027417">
    <property type="entry name" value="P-loop_NTPase"/>
</dbReference>
<accession>A0A6J5NRZ1</accession>
<evidence type="ECO:0000313" key="4">
    <source>
        <dbReference type="EMBL" id="CAB4160426.1"/>
    </source>
</evidence>
<feature type="coiled-coil region" evidence="1">
    <location>
        <begin position="837"/>
        <end position="885"/>
    </location>
</feature>
<dbReference type="Gene3D" id="3.60.21.10">
    <property type="match status" value="1"/>
</dbReference>
<keyword evidence="1" id="KW-0175">Coiled coil</keyword>
<dbReference type="InterPro" id="IPR038729">
    <property type="entry name" value="Rad50/SbcC_AAA"/>
</dbReference>
<organism evidence="4">
    <name type="scientific">uncultured Caudovirales phage</name>
    <dbReference type="NCBI Taxonomy" id="2100421"/>
    <lineage>
        <taxon>Viruses</taxon>
        <taxon>Duplodnaviria</taxon>
        <taxon>Heunggongvirae</taxon>
        <taxon>Uroviricota</taxon>
        <taxon>Caudoviricetes</taxon>
        <taxon>Peduoviridae</taxon>
        <taxon>Maltschvirus</taxon>
        <taxon>Maltschvirus maltsch</taxon>
    </lineage>
</organism>
<protein>
    <submittedName>
        <fullName evidence="4">Chromosome segregation protein</fullName>
    </submittedName>
</protein>
<evidence type="ECO:0000259" key="3">
    <source>
        <dbReference type="Pfam" id="PF13476"/>
    </source>
</evidence>
<dbReference type="InterPro" id="IPR029052">
    <property type="entry name" value="Metallo-depent_PP-like"/>
</dbReference>
<dbReference type="GO" id="GO:0016787">
    <property type="term" value="F:hydrolase activity"/>
    <property type="evidence" value="ECO:0007669"/>
    <property type="project" value="InterPro"/>
</dbReference>
<dbReference type="Gene3D" id="3.40.50.300">
    <property type="entry name" value="P-loop containing nucleotide triphosphate hydrolases"/>
    <property type="match status" value="2"/>
</dbReference>
<evidence type="ECO:0000259" key="2">
    <source>
        <dbReference type="Pfam" id="PF00149"/>
    </source>
</evidence>
<feature type="domain" description="Rad50/SbcC-type AAA" evidence="3">
    <location>
        <begin position="382"/>
        <end position="640"/>
    </location>
</feature>
<feature type="domain" description="Calcineurin-like phosphoesterase" evidence="2">
    <location>
        <begin position="15"/>
        <end position="200"/>
    </location>
</feature>
<dbReference type="PANTHER" id="PTHR32114">
    <property type="entry name" value="ABC TRANSPORTER ABCH.3"/>
    <property type="match status" value="1"/>
</dbReference>
<dbReference type="SUPFAM" id="SSF52540">
    <property type="entry name" value="P-loop containing nucleoside triphosphate hydrolases"/>
    <property type="match status" value="1"/>
</dbReference>
<reference evidence="4" key="1">
    <citation type="submission" date="2020-04" db="EMBL/GenBank/DDBJ databases">
        <authorList>
            <person name="Chiriac C."/>
            <person name="Salcher M."/>
            <person name="Ghai R."/>
            <person name="Kavagutti S V."/>
        </authorList>
    </citation>
    <scope>NUCLEOTIDE SEQUENCE</scope>
</reference>
<name>A0A6J5NRZ1_9CAUD</name>
<feature type="coiled-coil region" evidence="1">
    <location>
        <begin position="587"/>
        <end position="645"/>
    </location>
</feature>
<dbReference type="PANTHER" id="PTHR32114:SF2">
    <property type="entry name" value="ABC TRANSPORTER ABCH.3"/>
    <property type="match status" value="1"/>
</dbReference>